<dbReference type="SUPFAM" id="SSF52540">
    <property type="entry name" value="P-loop containing nucleoside triphosphate hydrolases"/>
    <property type="match status" value="1"/>
</dbReference>
<dbReference type="EMBL" id="QFPP01000093">
    <property type="protein sequence ID" value="PZQ75297.1"/>
    <property type="molecule type" value="Genomic_DNA"/>
</dbReference>
<sequence length="337" mass="37388">MEFKTILSNTDIAYDPKNPGTKVLIGRLGDHLIGIDDNRHLMTVAGSRAGKSVGLISNLMFYRGSVLVTDPKGELANLTAATREKLGQKIYVLDPFKKGEAALAKYQASYNPMDILDLESESILEDAAQIAEALVVSSPDQKDPHWDESARNFIEGVILYVATADKHGHERNLITVRRLLASALVPGEPAGDERTSKKRGAKSELYELMLRSAQELDADEGTAPIAHALRAAALDFFEKGESEIAGVLSTVNRHTKFLDYPAFRRVLQDSSFDLGELKRDPAGVSIYLCFPATRAELSKRWMRLFVNQLLDAMEREKAKPPCWRRPETEPVLQVVPK</sequence>
<evidence type="ECO:0000256" key="5">
    <source>
        <dbReference type="ARBA" id="ARBA00022989"/>
    </source>
</evidence>
<evidence type="ECO:0000256" key="4">
    <source>
        <dbReference type="ARBA" id="ARBA00022692"/>
    </source>
</evidence>
<evidence type="ECO:0000313" key="8">
    <source>
        <dbReference type="Proteomes" id="UP000249135"/>
    </source>
</evidence>
<dbReference type="InterPro" id="IPR003688">
    <property type="entry name" value="TraG/VirD4"/>
</dbReference>
<evidence type="ECO:0000256" key="3">
    <source>
        <dbReference type="ARBA" id="ARBA00022475"/>
    </source>
</evidence>
<dbReference type="AlphaFoldDB" id="A0A2W5RXV5"/>
<keyword evidence="4" id="KW-0812">Transmembrane</keyword>
<evidence type="ECO:0000256" key="1">
    <source>
        <dbReference type="ARBA" id="ARBA00004651"/>
    </source>
</evidence>
<evidence type="ECO:0008006" key="9">
    <source>
        <dbReference type="Google" id="ProtNLM"/>
    </source>
</evidence>
<comment type="subcellular location">
    <subcellularLocation>
        <location evidence="1">Cell membrane</location>
        <topology evidence="1">Multi-pass membrane protein</topology>
    </subcellularLocation>
</comment>
<organism evidence="7 8">
    <name type="scientific">Variovorax paradoxus</name>
    <dbReference type="NCBI Taxonomy" id="34073"/>
    <lineage>
        <taxon>Bacteria</taxon>
        <taxon>Pseudomonadati</taxon>
        <taxon>Pseudomonadota</taxon>
        <taxon>Betaproteobacteria</taxon>
        <taxon>Burkholderiales</taxon>
        <taxon>Comamonadaceae</taxon>
        <taxon>Variovorax</taxon>
    </lineage>
</organism>
<keyword evidence="6" id="KW-0472">Membrane</keyword>
<name>A0A2W5RXV5_VARPD</name>
<comment type="caution">
    <text evidence="7">The sequence shown here is derived from an EMBL/GenBank/DDBJ whole genome shotgun (WGS) entry which is preliminary data.</text>
</comment>
<comment type="similarity">
    <text evidence="2">Belongs to the VirD4/TraG family.</text>
</comment>
<gene>
    <name evidence="7" type="ORF">DI563_10025</name>
</gene>
<protein>
    <recommendedName>
        <fullName evidence="9">Conjugal transfer protein TraG</fullName>
    </recommendedName>
</protein>
<keyword evidence="5" id="KW-1133">Transmembrane helix</keyword>
<evidence type="ECO:0000256" key="6">
    <source>
        <dbReference type="ARBA" id="ARBA00023136"/>
    </source>
</evidence>
<evidence type="ECO:0000256" key="2">
    <source>
        <dbReference type="ARBA" id="ARBA00008806"/>
    </source>
</evidence>
<proteinExistence type="inferred from homology"/>
<keyword evidence="3" id="KW-1003">Cell membrane</keyword>
<reference evidence="7 8" key="1">
    <citation type="submission" date="2017-08" db="EMBL/GenBank/DDBJ databases">
        <title>Infants hospitalized years apart are colonized by the same room-sourced microbial strains.</title>
        <authorList>
            <person name="Brooks B."/>
            <person name="Olm M.R."/>
            <person name="Firek B.A."/>
            <person name="Baker R."/>
            <person name="Thomas B.C."/>
            <person name="Morowitz M.J."/>
            <person name="Banfield J.F."/>
        </authorList>
    </citation>
    <scope>NUCLEOTIDE SEQUENCE [LARGE SCALE GENOMIC DNA]</scope>
    <source>
        <strain evidence="7">S2_005_003_R2_41</strain>
    </source>
</reference>
<dbReference type="Pfam" id="PF02534">
    <property type="entry name" value="T4SS-DNA_transf"/>
    <property type="match status" value="1"/>
</dbReference>
<dbReference type="PANTHER" id="PTHR37937:SF1">
    <property type="entry name" value="CONJUGATIVE TRANSFER: DNA TRANSPORT"/>
    <property type="match status" value="1"/>
</dbReference>
<accession>A0A2W5RXV5</accession>
<dbReference type="PANTHER" id="PTHR37937">
    <property type="entry name" value="CONJUGATIVE TRANSFER: DNA TRANSPORT"/>
    <property type="match status" value="1"/>
</dbReference>
<evidence type="ECO:0000313" key="7">
    <source>
        <dbReference type="EMBL" id="PZQ75297.1"/>
    </source>
</evidence>
<dbReference type="Proteomes" id="UP000249135">
    <property type="component" value="Unassembled WGS sequence"/>
</dbReference>
<dbReference type="GO" id="GO:0005886">
    <property type="term" value="C:plasma membrane"/>
    <property type="evidence" value="ECO:0007669"/>
    <property type="project" value="UniProtKB-SubCell"/>
</dbReference>
<dbReference type="InterPro" id="IPR051539">
    <property type="entry name" value="T4SS-coupling_protein"/>
</dbReference>
<dbReference type="InterPro" id="IPR027417">
    <property type="entry name" value="P-loop_NTPase"/>
</dbReference>